<dbReference type="EMBL" id="JBBWWR010000010">
    <property type="protein sequence ID" value="KAK8961255.1"/>
    <property type="molecule type" value="Genomic_DNA"/>
</dbReference>
<protein>
    <recommendedName>
        <fullName evidence="4">GTP cyclohydrolase 1</fullName>
        <ecNumber evidence="3">3.5.4.16</ecNumber>
    </recommendedName>
    <alternativeName>
        <fullName evidence="6">GTP cyclohydrolase I</fullName>
    </alternativeName>
</protein>
<comment type="caution">
    <text evidence="8">The sequence shown here is derived from an EMBL/GenBank/DDBJ whole genome shotgun (WGS) entry which is preliminary data.</text>
</comment>
<dbReference type="Gene3D" id="1.10.286.10">
    <property type="match status" value="2"/>
</dbReference>
<dbReference type="InterPro" id="IPR001474">
    <property type="entry name" value="GTP_CycHdrlase_I"/>
</dbReference>
<evidence type="ECO:0000256" key="4">
    <source>
        <dbReference type="ARBA" id="ARBA00017272"/>
    </source>
</evidence>
<comment type="pathway">
    <text evidence="1">Cofactor biosynthesis; 7,8-dihydroneopterin triphosphate biosynthesis; 7,8-dihydroneopterin triphosphate from GTP: step 1/1.</text>
</comment>
<dbReference type="Pfam" id="PF01227">
    <property type="entry name" value="GTP_cyclohydroI"/>
    <property type="match status" value="2"/>
</dbReference>
<organism evidence="8 9">
    <name type="scientific">Platanthera guangdongensis</name>
    <dbReference type="NCBI Taxonomy" id="2320717"/>
    <lineage>
        <taxon>Eukaryota</taxon>
        <taxon>Viridiplantae</taxon>
        <taxon>Streptophyta</taxon>
        <taxon>Embryophyta</taxon>
        <taxon>Tracheophyta</taxon>
        <taxon>Spermatophyta</taxon>
        <taxon>Magnoliopsida</taxon>
        <taxon>Liliopsida</taxon>
        <taxon>Asparagales</taxon>
        <taxon>Orchidaceae</taxon>
        <taxon>Orchidoideae</taxon>
        <taxon>Orchideae</taxon>
        <taxon>Orchidinae</taxon>
        <taxon>Platanthera</taxon>
    </lineage>
</organism>
<reference evidence="8 9" key="1">
    <citation type="journal article" date="2022" name="Nat. Plants">
        <title>Genomes of leafy and leafless Platanthera orchids illuminate the evolution of mycoheterotrophy.</title>
        <authorList>
            <person name="Li M.H."/>
            <person name="Liu K.W."/>
            <person name="Li Z."/>
            <person name="Lu H.C."/>
            <person name="Ye Q.L."/>
            <person name="Zhang D."/>
            <person name="Wang J.Y."/>
            <person name="Li Y.F."/>
            <person name="Zhong Z.M."/>
            <person name="Liu X."/>
            <person name="Yu X."/>
            <person name="Liu D.K."/>
            <person name="Tu X.D."/>
            <person name="Liu B."/>
            <person name="Hao Y."/>
            <person name="Liao X.Y."/>
            <person name="Jiang Y.T."/>
            <person name="Sun W.H."/>
            <person name="Chen J."/>
            <person name="Chen Y.Q."/>
            <person name="Ai Y."/>
            <person name="Zhai J.W."/>
            <person name="Wu S.S."/>
            <person name="Zhou Z."/>
            <person name="Hsiao Y.Y."/>
            <person name="Wu W.L."/>
            <person name="Chen Y.Y."/>
            <person name="Lin Y.F."/>
            <person name="Hsu J.L."/>
            <person name="Li C.Y."/>
            <person name="Wang Z.W."/>
            <person name="Zhao X."/>
            <person name="Zhong W.Y."/>
            <person name="Ma X.K."/>
            <person name="Ma L."/>
            <person name="Huang J."/>
            <person name="Chen G.Z."/>
            <person name="Huang M.Z."/>
            <person name="Huang L."/>
            <person name="Peng D.H."/>
            <person name="Luo Y.B."/>
            <person name="Zou S.Q."/>
            <person name="Chen S.P."/>
            <person name="Lan S."/>
            <person name="Tsai W.C."/>
            <person name="Van de Peer Y."/>
            <person name="Liu Z.J."/>
        </authorList>
    </citation>
    <scope>NUCLEOTIDE SEQUENCE [LARGE SCALE GENOMIC DNA]</scope>
    <source>
        <strain evidence="8">Lor288</strain>
    </source>
</reference>
<sequence>MGALEEGHFDAESPAIAFGGGGGAPAANTIEDAVRVLLKGLGEDSDREGLRKTPMRVAKAFREGTIVLVRCTLPSVCQIDLVSELCRKNKIGSSIHGYSRRRWKIEIGSGKEDGAAGKEVGAGQGYKQKVKDIVQDALFHEAGLDNGVGQAGGSGGLVVVRDIDLFSYCESCLLPFSIQCHVGYVPSGRRVLGLSKLSRVADVYAKRLQEPKRLAHEICAALQNSIAPAGVYVALQCWHIQFPEALKLNPNPRHPSRSIMQGWVRTSVSSSTGVFTEKSGSLCEEFRALLKFRGVSLDSIDSGGSSIHSWCPSKSLDPRSDSLASHSILVDAVTSILRSLDEDPSRKELVGTPYRYVRWLMNFRRSNFDLTKNGTTHSLENVDRYIRGGNEINSELNLPFCAQCEHHLLPFHGVVHIGFFYGTERKVIDRPGLQSIVHFYSCKLQVQERLTKQIAEAVHFVLGNGVMVVAEANHICMISRGVEKVRSNTATMAVIGQFATDATAKSSFLETISKSTATGG</sequence>
<evidence type="ECO:0000313" key="8">
    <source>
        <dbReference type="EMBL" id="KAK8961255.1"/>
    </source>
</evidence>
<dbReference type="Proteomes" id="UP001412067">
    <property type="component" value="Unassembled WGS sequence"/>
</dbReference>
<keyword evidence="9" id="KW-1185">Reference proteome</keyword>
<dbReference type="SUPFAM" id="SSF55620">
    <property type="entry name" value="Tetrahydrobiopterin biosynthesis enzymes-like"/>
    <property type="match status" value="3"/>
</dbReference>
<feature type="domain" description="GTP cyclohydrolase I" evidence="7">
    <location>
        <begin position="331"/>
        <end position="512"/>
    </location>
</feature>
<feature type="domain" description="GTP cyclohydrolase I" evidence="7">
    <location>
        <begin position="154"/>
        <end position="240"/>
    </location>
</feature>
<dbReference type="PANTHER" id="PTHR11109:SF7">
    <property type="entry name" value="GTP CYCLOHYDROLASE 1"/>
    <property type="match status" value="1"/>
</dbReference>
<keyword evidence="5" id="KW-0378">Hydrolase</keyword>
<name>A0ABR2MAR0_9ASPA</name>
<dbReference type="EC" id="3.5.4.16" evidence="3"/>
<dbReference type="InterPro" id="IPR020602">
    <property type="entry name" value="GTP_CycHdrlase_I_dom"/>
</dbReference>
<evidence type="ECO:0000259" key="7">
    <source>
        <dbReference type="Pfam" id="PF01227"/>
    </source>
</evidence>
<evidence type="ECO:0000256" key="1">
    <source>
        <dbReference type="ARBA" id="ARBA00005080"/>
    </source>
</evidence>
<evidence type="ECO:0000256" key="3">
    <source>
        <dbReference type="ARBA" id="ARBA00012715"/>
    </source>
</evidence>
<dbReference type="Gene3D" id="3.30.1130.10">
    <property type="match status" value="2"/>
</dbReference>
<evidence type="ECO:0000256" key="6">
    <source>
        <dbReference type="ARBA" id="ARBA00030854"/>
    </source>
</evidence>
<evidence type="ECO:0000256" key="2">
    <source>
        <dbReference type="ARBA" id="ARBA00008085"/>
    </source>
</evidence>
<dbReference type="PROSITE" id="PS00860">
    <property type="entry name" value="GTP_CYCLOHYDROL_1_2"/>
    <property type="match status" value="1"/>
</dbReference>
<gene>
    <name evidence="8" type="ORF">KSP40_PGU008248</name>
</gene>
<dbReference type="PANTHER" id="PTHR11109">
    <property type="entry name" value="GTP CYCLOHYDROLASE I"/>
    <property type="match status" value="1"/>
</dbReference>
<comment type="similarity">
    <text evidence="2">Belongs to the GTP cyclohydrolase I family.</text>
</comment>
<evidence type="ECO:0000256" key="5">
    <source>
        <dbReference type="ARBA" id="ARBA00022801"/>
    </source>
</evidence>
<evidence type="ECO:0000313" key="9">
    <source>
        <dbReference type="Proteomes" id="UP001412067"/>
    </source>
</evidence>
<dbReference type="InterPro" id="IPR043134">
    <property type="entry name" value="GTP-CH-I_N"/>
</dbReference>
<dbReference type="InterPro" id="IPR018234">
    <property type="entry name" value="GTP_CycHdrlase_I_CS"/>
</dbReference>
<dbReference type="InterPro" id="IPR043133">
    <property type="entry name" value="GTP-CH-I_C/QueF"/>
</dbReference>
<proteinExistence type="inferred from homology"/>
<accession>A0ABR2MAR0</accession>